<keyword evidence="2" id="KW-0285">Flavoprotein</keyword>
<dbReference type="Pfam" id="PF01565">
    <property type="entry name" value="FAD_binding_4"/>
    <property type="match status" value="1"/>
</dbReference>
<keyword evidence="8" id="KW-1185">Reference proteome</keyword>
<dbReference type="InterPro" id="IPR050416">
    <property type="entry name" value="FAD-linked_Oxidoreductase"/>
</dbReference>
<dbReference type="SUPFAM" id="SSF56176">
    <property type="entry name" value="FAD-binding/transporter-associated domain-like"/>
    <property type="match status" value="1"/>
</dbReference>
<evidence type="ECO:0000256" key="5">
    <source>
        <dbReference type="SAM" id="SignalP"/>
    </source>
</evidence>
<dbReference type="InterPro" id="IPR016169">
    <property type="entry name" value="FAD-bd_PCMH_sub2"/>
</dbReference>
<dbReference type="InterPro" id="IPR036318">
    <property type="entry name" value="FAD-bd_PCMH-like_sf"/>
</dbReference>
<reference evidence="7" key="1">
    <citation type="submission" date="2023-10" db="EMBL/GenBank/DDBJ databases">
        <authorList>
            <person name="Hackl T."/>
        </authorList>
    </citation>
    <scope>NUCLEOTIDE SEQUENCE</scope>
</reference>
<dbReference type="GO" id="GO:0016491">
    <property type="term" value="F:oxidoreductase activity"/>
    <property type="evidence" value="ECO:0007669"/>
    <property type="project" value="UniProtKB-KW"/>
</dbReference>
<comment type="similarity">
    <text evidence="1">Belongs to the oxygen-dependent FAD-linked oxidoreductase family.</text>
</comment>
<dbReference type="Gene3D" id="3.30.465.10">
    <property type="match status" value="2"/>
</dbReference>
<feature type="chain" id="PRO_5042524888" evidence="5">
    <location>
        <begin position="22"/>
        <end position="490"/>
    </location>
</feature>
<evidence type="ECO:0000256" key="3">
    <source>
        <dbReference type="ARBA" id="ARBA00022827"/>
    </source>
</evidence>
<dbReference type="GO" id="GO:0050660">
    <property type="term" value="F:flavin adenine dinucleotide binding"/>
    <property type="evidence" value="ECO:0007669"/>
    <property type="project" value="InterPro"/>
</dbReference>
<gene>
    <name evidence="7" type="ORF">KHLLAP_LOCUS285</name>
</gene>
<dbReference type="Gene3D" id="3.40.462.20">
    <property type="match status" value="1"/>
</dbReference>
<feature type="signal peptide" evidence="5">
    <location>
        <begin position="1"/>
        <end position="21"/>
    </location>
</feature>
<name>A0AAI8YCM2_9PEZI</name>
<evidence type="ECO:0000313" key="8">
    <source>
        <dbReference type="Proteomes" id="UP001295740"/>
    </source>
</evidence>
<evidence type="ECO:0000256" key="2">
    <source>
        <dbReference type="ARBA" id="ARBA00022630"/>
    </source>
</evidence>
<keyword evidence="5" id="KW-0732">Signal</keyword>
<evidence type="ECO:0000259" key="6">
    <source>
        <dbReference type="Pfam" id="PF01565"/>
    </source>
</evidence>
<sequence length="490" mass="52568">MAYRLVVLGFSLLVISETTLAGAASASASEILDCCHHLDIGLPNRVMYTGTAYDEANIRWSTTAMLHPSCIVRPRKTAEVSKAVMILTAGAQAAGKIYSCPFAIKREQIDNGITMGLRNINETTLSADKASVTFGTGSDWLSIYTALGGTGVGVPGGRHGRVGVGGIVLGGGLSFVSPKVGWVTDNVLSFEVHALKGGSSNFGIVTRAKLQTFPSDGKFWGGSVAHPHTTNTTSLVLSALNNFTTNNHRDENAAFNSNFIYNATSRTKNIANTIVYSEDIANASIFDQAQSIQPQLANTAKSTTIVELAANTASLPYGYRYGGATVTFKNTVEALAVAQNITDSIYETVANVTDLVFTFVYEPIPSLYAEHSIARGGNVMGMKNTRDDLILLLLVPRWTDAKDDSAMRAAFVFWVGAMEKAQTRLGAHHNFTYLNYAAASQNPLGSYSAANVEFMRKVAKTYDPHGVFQTVVPGGFKISEVKGGEWRQGW</sequence>
<organism evidence="7 8">
    <name type="scientific">Anthostomella pinea</name>
    <dbReference type="NCBI Taxonomy" id="933095"/>
    <lineage>
        <taxon>Eukaryota</taxon>
        <taxon>Fungi</taxon>
        <taxon>Dikarya</taxon>
        <taxon>Ascomycota</taxon>
        <taxon>Pezizomycotina</taxon>
        <taxon>Sordariomycetes</taxon>
        <taxon>Xylariomycetidae</taxon>
        <taxon>Xylariales</taxon>
        <taxon>Xylariaceae</taxon>
        <taxon>Anthostomella</taxon>
    </lineage>
</organism>
<dbReference type="PANTHER" id="PTHR42973:SF53">
    <property type="entry name" value="FAD-BINDING PCMH-TYPE DOMAIN-CONTAINING PROTEIN-RELATED"/>
    <property type="match status" value="1"/>
</dbReference>
<evidence type="ECO:0000256" key="4">
    <source>
        <dbReference type="ARBA" id="ARBA00023002"/>
    </source>
</evidence>
<dbReference type="AlphaFoldDB" id="A0AAI8YCM2"/>
<protein>
    <submittedName>
        <fullName evidence="7">Uu.00g026700.m01.CDS01</fullName>
    </submittedName>
</protein>
<evidence type="ECO:0000256" key="1">
    <source>
        <dbReference type="ARBA" id="ARBA00005466"/>
    </source>
</evidence>
<dbReference type="EMBL" id="CAUWAG010000003">
    <property type="protein sequence ID" value="CAJ2499817.1"/>
    <property type="molecule type" value="Genomic_DNA"/>
</dbReference>
<dbReference type="PANTHER" id="PTHR42973">
    <property type="entry name" value="BINDING OXIDOREDUCTASE, PUTATIVE (AFU_ORTHOLOGUE AFUA_1G17690)-RELATED"/>
    <property type="match status" value="1"/>
</dbReference>
<keyword evidence="3" id="KW-0274">FAD</keyword>
<evidence type="ECO:0000313" key="7">
    <source>
        <dbReference type="EMBL" id="CAJ2499817.1"/>
    </source>
</evidence>
<feature type="domain" description="FAD linked oxidase N-terminal" evidence="6">
    <location>
        <begin position="68"/>
        <end position="193"/>
    </location>
</feature>
<accession>A0AAI8YCM2</accession>
<keyword evidence="4" id="KW-0560">Oxidoreductase</keyword>
<proteinExistence type="inferred from homology"/>
<comment type="caution">
    <text evidence="7">The sequence shown here is derived from an EMBL/GenBank/DDBJ whole genome shotgun (WGS) entry which is preliminary data.</text>
</comment>
<dbReference type="Proteomes" id="UP001295740">
    <property type="component" value="Unassembled WGS sequence"/>
</dbReference>
<dbReference type="InterPro" id="IPR006094">
    <property type="entry name" value="Oxid_FAD_bind_N"/>
</dbReference>